<reference evidence="2 3" key="1">
    <citation type="submission" date="2017-11" db="EMBL/GenBank/DDBJ databases">
        <title>Genome sequence of Entomoplasma lucivorax PIPN-2 (ATCC 49196).</title>
        <authorList>
            <person name="Lo W.-S."/>
            <person name="Gasparich G.E."/>
            <person name="Kuo C.-H."/>
        </authorList>
    </citation>
    <scope>NUCLEOTIDE SEQUENCE [LARGE SCALE GENOMIC DNA]</scope>
    <source>
        <strain evidence="2 3">PIPN-2</strain>
    </source>
</reference>
<dbReference type="RefSeq" id="WP_051437248.1">
    <property type="nucleotide sequence ID" value="NZ_PHNE01000002.1"/>
</dbReference>
<dbReference type="GO" id="GO:0016787">
    <property type="term" value="F:hydrolase activity"/>
    <property type="evidence" value="ECO:0007669"/>
    <property type="project" value="UniProtKB-KW"/>
</dbReference>
<keyword evidence="2" id="KW-0378">Hydrolase</keyword>
<dbReference type="Gene3D" id="3.40.50.1820">
    <property type="entry name" value="alpha/beta hydrolase"/>
    <property type="match status" value="1"/>
</dbReference>
<dbReference type="InterPro" id="IPR052920">
    <property type="entry name" value="DNA-binding_regulatory"/>
</dbReference>
<dbReference type="PANTHER" id="PTHR43358">
    <property type="entry name" value="ALPHA/BETA-HYDROLASE"/>
    <property type="match status" value="1"/>
</dbReference>
<evidence type="ECO:0000313" key="3">
    <source>
        <dbReference type="Proteomes" id="UP000237865"/>
    </source>
</evidence>
<gene>
    <name evidence="2" type="ORF">ELUCI_v1c06210</name>
</gene>
<dbReference type="EMBL" id="PHNE01000002">
    <property type="protein sequence ID" value="PPE05528.1"/>
    <property type="molecule type" value="Genomic_DNA"/>
</dbReference>
<organism evidence="2 3">
    <name type="scientific">Williamsoniiplasma lucivorax</name>
    <dbReference type="NCBI Taxonomy" id="209274"/>
    <lineage>
        <taxon>Bacteria</taxon>
        <taxon>Bacillati</taxon>
        <taxon>Mycoplasmatota</taxon>
        <taxon>Mollicutes</taxon>
        <taxon>Entomoplasmatales</taxon>
        <taxon>Williamsoniiplasma</taxon>
    </lineage>
</organism>
<accession>A0A2S5RE07</accession>
<dbReference type="PANTHER" id="PTHR43358:SF4">
    <property type="entry name" value="ALPHA_BETA HYDROLASE FOLD-1 DOMAIN-CONTAINING PROTEIN"/>
    <property type="match status" value="1"/>
</dbReference>
<comment type="caution">
    <text evidence="2">The sequence shown here is derived from an EMBL/GenBank/DDBJ whole genome shotgun (WGS) entry which is preliminary data.</text>
</comment>
<dbReference type="Proteomes" id="UP000237865">
    <property type="component" value="Unassembled WGS sequence"/>
</dbReference>
<dbReference type="InterPro" id="IPR029058">
    <property type="entry name" value="AB_hydrolase_fold"/>
</dbReference>
<feature type="domain" description="AB hydrolase-1" evidence="1">
    <location>
        <begin position="113"/>
        <end position="246"/>
    </location>
</feature>
<evidence type="ECO:0000313" key="2">
    <source>
        <dbReference type="EMBL" id="PPE05528.1"/>
    </source>
</evidence>
<name>A0A2S5RE07_9MOLU</name>
<dbReference type="STRING" id="1399797.GCA_000518285_00049"/>
<protein>
    <submittedName>
        <fullName evidence="2">Hydrolase</fullName>
    </submittedName>
</protein>
<evidence type="ECO:0000259" key="1">
    <source>
        <dbReference type="Pfam" id="PF00561"/>
    </source>
</evidence>
<dbReference type="InterPro" id="IPR000073">
    <property type="entry name" value="AB_hydrolase_1"/>
</dbReference>
<dbReference type="SUPFAM" id="SSF53474">
    <property type="entry name" value="alpha/beta-Hydrolases"/>
    <property type="match status" value="1"/>
</dbReference>
<keyword evidence="3" id="KW-1185">Reference proteome</keyword>
<sequence length="344" mass="40558">MAQESKKYQYNWKTVLWTILFFPVVWWKSKQVFKEHKFYKYTFPRSGEWKEARGISDPIPMAANTYEYHLWDLQRKNLSLVTFTPEQITEFILPGKFGGISCVQAINPASDKWVIGLHGWTQNKYAALRYMYYFYEQGYNILTFDAYGHGLSYGEFHDSGYSTIPMLDDLVAYLLQDHQAQVIGLIGLSMGATSAILYSQIGQHKAGITWIIEDCAPSHFTIQNRWSLQQKYQQPWWLITFRLTAKLSKITQTPLKDYDLNKRMSFNAQTPIFFIHMLEDTWVPVWMGKEMYAEKIKFETQPNWSELWTPSGSEHCYYSIDHKQDYVDRTLGFIHKIEQENAKK</sequence>
<dbReference type="Pfam" id="PF00561">
    <property type="entry name" value="Abhydrolase_1"/>
    <property type="match status" value="1"/>
</dbReference>
<dbReference type="AlphaFoldDB" id="A0A2S5RE07"/>
<proteinExistence type="predicted"/>